<evidence type="ECO:0000313" key="2">
    <source>
        <dbReference type="Proteomes" id="UP001187415"/>
    </source>
</evidence>
<evidence type="ECO:0000313" key="1">
    <source>
        <dbReference type="EMBL" id="KAK2839820.1"/>
    </source>
</evidence>
<organism evidence="1 2">
    <name type="scientific">Channa striata</name>
    <name type="common">Snakehead murrel</name>
    <name type="synonym">Ophicephalus striatus</name>
    <dbReference type="NCBI Taxonomy" id="64152"/>
    <lineage>
        <taxon>Eukaryota</taxon>
        <taxon>Metazoa</taxon>
        <taxon>Chordata</taxon>
        <taxon>Craniata</taxon>
        <taxon>Vertebrata</taxon>
        <taxon>Euteleostomi</taxon>
        <taxon>Actinopterygii</taxon>
        <taxon>Neopterygii</taxon>
        <taxon>Teleostei</taxon>
        <taxon>Neoteleostei</taxon>
        <taxon>Acanthomorphata</taxon>
        <taxon>Anabantaria</taxon>
        <taxon>Anabantiformes</taxon>
        <taxon>Channoidei</taxon>
        <taxon>Channidae</taxon>
        <taxon>Channa</taxon>
    </lineage>
</organism>
<reference evidence="1" key="1">
    <citation type="submission" date="2023-07" db="EMBL/GenBank/DDBJ databases">
        <title>Chromosome-level Genome Assembly of Striped Snakehead (Channa striata).</title>
        <authorList>
            <person name="Liu H."/>
        </authorList>
    </citation>
    <scope>NUCLEOTIDE SEQUENCE</scope>
    <source>
        <strain evidence="1">Gz</strain>
        <tissue evidence="1">Muscle</tissue>
    </source>
</reference>
<accession>A0AA88SNG9</accession>
<comment type="caution">
    <text evidence="1">The sequence shown here is derived from an EMBL/GenBank/DDBJ whole genome shotgun (WGS) entry which is preliminary data.</text>
</comment>
<keyword evidence="2" id="KW-1185">Reference proteome</keyword>
<dbReference type="AlphaFoldDB" id="A0AA88SNG9"/>
<dbReference type="Proteomes" id="UP001187415">
    <property type="component" value="Unassembled WGS sequence"/>
</dbReference>
<proteinExistence type="predicted"/>
<protein>
    <submittedName>
        <fullName evidence="1">Uncharacterized protein</fullName>
    </submittedName>
</protein>
<sequence length="159" mass="17744">MKGKEKQPYHRCAVMTMSLQFLAHETIEGVSLGWPQIPSSSKTNSFHGASHSTCVFLIIEDVCCTRALTLRKVKNKSALGSTALRSLLPAARLALSAKKSPGWIEYRRTGVGDKTGPWIDHEARTQTNVSYKTIRKRHGWIKTRRTAKARLAVVLTAQR</sequence>
<dbReference type="EMBL" id="JAUPFM010000010">
    <property type="protein sequence ID" value="KAK2839820.1"/>
    <property type="molecule type" value="Genomic_DNA"/>
</dbReference>
<gene>
    <name evidence="1" type="ORF">Q5P01_013560</name>
</gene>
<name>A0AA88SNG9_CHASR</name>